<dbReference type="EMBL" id="JAJITC010000015">
    <property type="protein sequence ID" value="MCC8404830.1"/>
    <property type="molecule type" value="Genomic_DNA"/>
</dbReference>
<accession>A0ABS8KJE5</accession>
<reference evidence="1 2" key="1">
    <citation type="submission" date="2021-11" db="EMBL/GenBank/DDBJ databases">
        <authorList>
            <person name="Oh E.-T."/>
            <person name="Kim S.-B."/>
        </authorList>
    </citation>
    <scope>NUCLEOTIDE SEQUENCE [LARGE SCALE GENOMIC DNA]</scope>
    <source>
        <strain evidence="1 2">MMS20-SJTN17</strain>
    </source>
</reference>
<sequence>MKRVTIDMLRAHLLVASVTAAGAEALLCVALPVSGAFFGSASFVLGEQH</sequence>
<comment type="caution">
    <text evidence="1">The sequence shown here is derived from an EMBL/GenBank/DDBJ whole genome shotgun (WGS) entry which is preliminary data.</text>
</comment>
<dbReference type="Proteomes" id="UP001430614">
    <property type="component" value="Unassembled WGS sequence"/>
</dbReference>
<evidence type="ECO:0000313" key="1">
    <source>
        <dbReference type="EMBL" id="MCC8404830.1"/>
    </source>
</evidence>
<organism evidence="1 2">
    <name type="scientific">Paraburkholderia translucens</name>
    <dbReference type="NCBI Taxonomy" id="2886945"/>
    <lineage>
        <taxon>Bacteria</taxon>
        <taxon>Pseudomonadati</taxon>
        <taxon>Pseudomonadota</taxon>
        <taxon>Betaproteobacteria</taxon>
        <taxon>Burkholderiales</taxon>
        <taxon>Burkholderiaceae</taxon>
        <taxon>Paraburkholderia</taxon>
    </lineage>
</organism>
<protein>
    <submittedName>
        <fullName evidence="1">Uncharacterized protein</fullName>
    </submittedName>
</protein>
<gene>
    <name evidence="1" type="ORF">LJ655_23650</name>
</gene>
<proteinExistence type="predicted"/>
<dbReference type="RefSeq" id="WP_230563643.1">
    <property type="nucleotide sequence ID" value="NZ_JAJITC010000015.1"/>
</dbReference>
<name>A0ABS8KJE5_9BURK</name>
<keyword evidence="2" id="KW-1185">Reference proteome</keyword>
<evidence type="ECO:0000313" key="2">
    <source>
        <dbReference type="Proteomes" id="UP001430614"/>
    </source>
</evidence>